<protein>
    <submittedName>
        <fullName evidence="2">Uncharacterized protein</fullName>
    </submittedName>
</protein>
<sequence length="84" mass="9628">MVYLCCCMCRLSIISLIILFSLTLLCIICMYACIPSPCSPDTYPLLIPYISLAQPCYAHSQHSKEKPLSWLLMYLIIVCENLYK</sequence>
<reference evidence="2" key="1">
    <citation type="submission" date="2015-07" db="EMBL/GenBank/DDBJ databases">
        <title>MeaNS - Measles Nucleotide Surveillance Program.</title>
        <authorList>
            <person name="Tran T."/>
            <person name="Druce J."/>
        </authorList>
    </citation>
    <scope>NUCLEOTIDE SEQUENCE</scope>
    <source>
        <strain evidence="2">UCB-OBI-ISO-001</strain>
        <tissue evidence="2">Gonad</tissue>
    </source>
</reference>
<evidence type="ECO:0000256" key="1">
    <source>
        <dbReference type="SAM" id="Phobius"/>
    </source>
</evidence>
<gene>
    <name evidence="2" type="ORF">OCBIM_22014430mg</name>
</gene>
<proteinExistence type="predicted"/>
<evidence type="ECO:0000313" key="2">
    <source>
        <dbReference type="EMBL" id="KOF65779.1"/>
    </source>
</evidence>
<dbReference type="AlphaFoldDB" id="A0A0L8FM60"/>
<accession>A0A0L8FM60</accession>
<keyword evidence="1" id="KW-0812">Transmembrane</keyword>
<dbReference type="EMBL" id="KQ428915">
    <property type="protein sequence ID" value="KOF65779.1"/>
    <property type="molecule type" value="Genomic_DNA"/>
</dbReference>
<dbReference type="EMBL" id="KQ428915">
    <property type="protein sequence ID" value="KOF65780.1"/>
    <property type="molecule type" value="Genomic_DNA"/>
</dbReference>
<name>A0A0L8FM60_OCTBM</name>
<organism evidence="2">
    <name type="scientific">Octopus bimaculoides</name>
    <name type="common">California two-spotted octopus</name>
    <dbReference type="NCBI Taxonomy" id="37653"/>
    <lineage>
        <taxon>Eukaryota</taxon>
        <taxon>Metazoa</taxon>
        <taxon>Spiralia</taxon>
        <taxon>Lophotrochozoa</taxon>
        <taxon>Mollusca</taxon>
        <taxon>Cephalopoda</taxon>
        <taxon>Coleoidea</taxon>
        <taxon>Octopodiformes</taxon>
        <taxon>Octopoda</taxon>
        <taxon>Incirrata</taxon>
        <taxon>Octopodidae</taxon>
        <taxon>Octopus</taxon>
    </lineage>
</organism>
<keyword evidence="1" id="KW-1133">Transmembrane helix</keyword>
<keyword evidence="1" id="KW-0472">Membrane</keyword>
<feature type="transmembrane region" description="Helical" evidence="1">
    <location>
        <begin position="12"/>
        <end position="34"/>
    </location>
</feature>